<keyword evidence="3" id="KW-0067">ATP-binding</keyword>
<organism evidence="9">
    <name type="scientific">marine sediment metagenome</name>
    <dbReference type="NCBI Taxonomy" id="412755"/>
    <lineage>
        <taxon>unclassified sequences</taxon>
        <taxon>metagenomes</taxon>
        <taxon>ecological metagenomes</taxon>
    </lineage>
</organism>
<dbReference type="InterPro" id="IPR014018">
    <property type="entry name" value="SecA_motor_DEAD"/>
</dbReference>
<dbReference type="SUPFAM" id="SSF52540">
    <property type="entry name" value="P-loop containing nucleoside triphosphate hydrolases"/>
    <property type="match status" value="1"/>
</dbReference>
<gene>
    <name evidence="9" type="ORF">LCGC14_1902070</name>
</gene>
<evidence type="ECO:0000256" key="2">
    <source>
        <dbReference type="ARBA" id="ARBA00022741"/>
    </source>
</evidence>
<dbReference type="GO" id="GO:0005524">
    <property type="term" value="F:ATP binding"/>
    <property type="evidence" value="ECO:0007669"/>
    <property type="project" value="UniProtKB-KW"/>
</dbReference>
<keyword evidence="2" id="KW-0547">Nucleotide-binding</keyword>
<keyword evidence="4" id="KW-0653">Protein transport</keyword>
<keyword evidence="1" id="KW-0813">Transport</keyword>
<name>A0A0F9GJL7_9ZZZZ</name>
<dbReference type="Gene3D" id="3.40.50.300">
    <property type="entry name" value="P-loop containing nucleotide triphosphate hydrolases"/>
    <property type="match status" value="1"/>
</dbReference>
<keyword evidence="5" id="KW-1278">Translocase</keyword>
<keyword evidence="7" id="KW-0472">Membrane</keyword>
<keyword evidence="6" id="KW-0811">Translocation</keyword>
<dbReference type="InterPro" id="IPR044722">
    <property type="entry name" value="SecA_SF2_C"/>
</dbReference>
<evidence type="ECO:0000256" key="5">
    <source>
        <dbReference type="ARBA" id="ARBA00022967"/>
    </source>
</evidence>
<dbReference type="Pfam" id="PF21090">
    <property type="entry name" value="P-loop_SecA"/>
    <property type="match status" value="1"/>
</dbReference>
<comment type="caution">
    <text evidence="9">The sequence shown here is derived from an EMBL/GenBank/DDBJ whole genome shotgun (WGS) entry which is preliminary data.</text>
</comment>
<evidence type="ECO:0000256" key="4">
    <source>
        <dbReference type="ARBA" id="ARBA00022927"/>
    </source>
</evidence>
<dbReference type="PANTHER" id="PTHR30612:SF0">
    <property type="entry name" value="CHLOROPLAST PROTEIN-TRANSPORTING ATPASE"/>
    <property type="match status" value="1"/>
</dbReference>
<dbReference type="GO" id="GO:0043952">
    <property type="term" value="P:protein transport by the Sec complex"/>
    <property type="evidence" value="ECO:0007669"/>
    <property type="project" value="TreeGrafter"/>
</dbReference>
<dbReference type="AlphaFoldDB" id="A0A0F9GJL7"/>
<evidence type="ECO:0000259" key="8">
    <source>
        <dbReference type="PROSITE" id="PS51196"/>
    </source>
</evidence>
<dbReference type="GO" id="GO:0031522">
    <property type="term" value="C:cell envelope Sec protein transport complex"/>
    <property type="evidence" value="ECO:0007669"/>
    <property type="project" value="TreeGrafter"/>
</dbReference>
<dbReference type="GO" id="GO:0005886">
    <property type="term" value="C:plasma membrane"/>
    <property type="evidence" value="ECO:0007669"/>
    <property type="project" value="TreeGrafter"/>
</dbReference>
<dbReference type="GO" id="GO:0005829">
    <property type="term" value="C:cytosol"/>
    <property type="evidence" value="ECO:0007669"/>
    <property type="project" value="TreeGrafter"/>
</dbReference>
<evidence type="ECO:0000256" key="1">
    <source>
        <dbReference type="ARBA" id="ARBA00022448"/>
    </source>
</evidence>
<evidence type="ECO:0000256" key="7">
    <source>
        <dbReference type="ARBA" id="ARBA00023136"/>
    </source>
</evidence>
<dbReference type="PROSITE" id="PS51196">
    <property type="entry name" value="SECA_MOTOR_DEAD"/>
    <property type="match status" value="1"/>
</dbReference>
<dbReference type="GO" id="GO:0006605">
    <property type="term" value="P:protein targeting"/>
    <property type="evidence" value="ECO:0007669"/>
    <property type="project" value="InterPro"/>
</dbReference>
<proteinExistence type="predicted"/>
<dbReference type="PANTHER" id="PTHR30612">
    <property type="entry name" value="SECA INNER MEMBRANE COMPONENT OF SEC PROTEIN SECRETION SYSTEM"/>
    <property type="match status" value="1"/>
</dbReference>
<dbReference type="GO" id="GO:0006886">
    <property type="term" value="P:intracellular protein transport"/>
    <property type="evidence" value="ECO:0007669"/>
    <property type="project" value="InterPro"/>
</dbReference>
<evidence type="ECO:0000256" key="6">
    <source>
        <dbReference type="ARBA" id="ARBA00023010"/>
    </source>
</evidence>
<sequence>MAGRGTDIKLGTGIGDLGGLAVIATERHESGRIDRQLFGRSARQGDPGSAGAIVSLEDELVQRYTPHLAGTLRKRHGDTDKEVSGHLTRKLLDMAQHRAERMALKQRKGVLKTDDWLDEYLGFAGSEK</sequence>
<dbReference type="EMBL" id="LAZR01019941">
    <property type="protein sequence ID" value="KKL90701.1"/>
    <property type="molecule type" value="Genomic_DNA"/>
</dbReference>
<reference evidence="9" key="1">
    <citation type="journal article" date="2015" name="Nature">
        <title>Complex archaea that bridge the gap between prokaryotes and eukaryotes.</title>
        <authorList>
            <person name="Spang A."/>
            <person name="Saw J.H."/>
            <person name="Jorgensen S.L."/>
            <person name="Zaremba-Niedzwiedzka K."/>
            <person name="Martijn J."/>
            <person name="Lind A.E."/>
            <person name="van Eijk R."/>
            <person name="Schleper C."/>
            <person name="Guy L."/>
            <person name="Ettema T.J."/>
        </authorList>
    </citation>
    <scope>NUCLEOTIDE SEQUENCE</scope>
</reference>
<evidence type="ECO:0000256" key="3">
    <source>
        <dbReference type="ARBA" id="ARBA00022840"/>
    </source>
</evidence>
<protein>
    <recommendedName>
        <fullName evidence="8">SecA family profile domain-containing protein</fullName>
    </recommendedName>
</protein>
<dbReference type="InterPro" id="IPR000185">
    <property type="entry name" value="SecA"/>
</dbReference>
<accession>A0A0F9GJL7</accession>
<dbReference type="InterPro" id="IPR027417">
    <property type="entry name" value="P-loop_NTPase"/>
</dbReference>
<evidence type="ECO:0000313" key="9">
    <source>
        <dbReference type="EMBL" id="KKL90701.1"/>
    </source>
</evidence>
<feature type="domain" description="SecA family profile" evidence="8">
    <location>
        <begin position="1"/>
        <end position="85"/>
    </location>
</feature>